<dbReference type="Pfam" id="PF13921">
    <property type="entry name" value="Myb_DNA-bind_6"/>
    <property type="match status" value="1"/>
</dbReference>
<dbReference type="FunFam" id="1.10.10.60:FF:000010">
    <property type="entry name" value="Transcriptional activator Myb isoform A"/>
    <property type="match status" value="1"/>
</dbReference>
<sequence>MQMPLPKEFTSNESHQVNLPIPSYPKSFIDKSQDFYKQIIENQQTNQLQQNMFNNMQMDQKQQQQLMESLFKQQGGLNFFQFNPFNGLNLENFNFNKTDTDQPQIPKLNLSNSQQNIQNFQTPQKLAEFEDQKQDLQTPKNRKNKPIPNLILSTIKNSQNTKKLLKSENDIKIENQSEDINNSSSLLNLNRENYIQQQTSPLKKKCWSQEEDEQLKKLVQSQGAKNWKKIASQIEDRSDVQCLHRWQKVLNPTLVKGPWTKEEDEIVIKLVKEYGANNWSSISKFLPGRIGKQCRERWHNHLNPDIKKDRWSEEEDVTIIMAHKRFGNKWAQIAKLLKGRTDNAIKNHWNSTIKRKLKLLKKEEDLEVEPCRSLRFEDVELEIKAALETRKKIKLDNYGSNADLEISDLPKSLVKDDSILTTNNELTSNQSKNNIQMDETEKEESKENNIKNLEQEIIQIEKQQKQEKELESQKEKNIDEHQQTQIKKEDINEMEIEEKQESTVIDKTINEEKVQNQSINQENSENQKQDETENNKGNKENSQENAADLEKKKLIEQLEKERKEKEKQLQNEKIKNQIQKQKSKKLLDSKLQEQLLYQQQLFQKQYEQEQQQIQFKYEQQILQQKLMQNNPFAFNLLNQNFQNINDNNNNNDMENNNPNNLNQQNNLLFQNNQQLFGNQLDQTNNIFNNFTQNKNLLQTPLSLESTVTKQSSIINNNQNKKPVKQEELDGNLNTIVKNNFKQQESKREIKINDILQTPVQNFSINSTPNPQNISQQEQQACISAPNNTE</sequence>
<keyword evidence="5" id="KW-0804">Transcription</keyword>
<dbReference type="Proteomes" id="UP000054937">
    <property type="component" value="Unassembled WGS sequence"/>
</dbReference>
<dbReference type="InterPro" id="IPR050560">
    <property type="entry name" value="MYB_TF"/>
</dbReference>
<feature type="compositionally biased region" description="Basic and acidic residues" evidence="7">
    <location>
        <begin position="464"/>
        <end position="501"/>
    </location>
</feature>
<dbReference type="InParanoid" id="A0A0V0R9Y9"/>
<dbReference type="FunFam" id="1.10.10.60:FF:000016">
    <property type="entry name" value="Transcriptional activator Myb isoform A"/>
    <property type="match status" value="1"/>
</dbReference>
<feature type="compositionally biased region" description="Basic and acidic residues" evidence="7">
    <location>
        <begin position="562"/>
        <end position="575"/>
    </location>
</feature>
<feature type="region of interest" description="Disordered" evidence="7">
    <location>
        <begin position="464"/>
        <end position="550"/>
    </location>
</feature>
<dbReference type="CDD" id="cd00167">
    <property type="entry name" value="SANT"/>
    <property type="match status" value="3"/>
</dbReference>
<dbReference type="PANTHER" id="PTHR45614:SF25">
    <property type="entry name" value="MYB PROTEIN"/>
    <property type="match status" value="1"/>
</dbReference>
<dbReference type="PROSITE" id="PS51294">
    <property type="entry name" value="HTH_MYB"/>
    <property type="match status" value="3"/>
</dbReference>
<feature type="domain" description="Myb-like" evidence="8">
    <location>
        <begin position="199"/>
        <end position="250"/>
    </location>
</feature>
<feature type="compositionally biased region" description="Polar residues" evidence="7">
    <location>
        <begin position="424"/>
        <end position="437"/>
    </location>
</feature>
<dbReference type="InterPro" id="IPR009057">
    <property type="entry name" value="Homeodomain-like_sf"/>
</dbReference>
<dbReference type="GO" id="GO:0000978">
    <property type="term" value="F:RNA polymerase II cis-regulatory region sequence-specific DNA binding"/>
    <property type="evidence" value="ECO:0007669"/>
    <property type="project" value="TreeGrafter"/>
</dbReference>
<dbReference type="OMA" id="QQACISA"/>
<keyword evidence="2" id="KW-0677">Repeat</keyword>
<dbReference type="GO" id="GO:0000981">
    <property type="term" value="F:DNA-binding transcription factor activity, RNA polymerase II-specific"/>
    <property type="evidence" value="ECO:0007669"/>
    <property type="project" value="TreeGrafter"/>
</dbReference>
<evidence type="ECO:0000259" key="9">
    <source>
        <dbReference type="PROSITE" id="PS51294"/>
    </source>
</evidence>
<feature type="compositionally biased region" description="Low complexity" evidence="7">
    <location>
        <begin position="515"/>
        <end position="524"/>
    </location>
</feature>
<evidence type="ECO:0000256" key="5">
    <source>
        <dbReference type="ARBA" id="ARBA00023163"/>
    </source>
</evidence>
<dbReference type="InterPro" id="IPR017930">
    <property type="entry name" value="Myb_dom"/>
</dbReference>
<dbReference type="PROSITE" id="PS50090">
    <property type="entry name" value="MYB_LIKE"/>
    <property type="match status" value="3"/>
</dbReference>
<evidence type="ECO:0000256" key="4">
    <source>
        <dbReference type="ARBA" id="ARBA00023125"/>
    </source>
</evidence>
<dbReference type="Gene3D" id="1.10.10.60">
    <property type="entry name" value="Homeodomain-like"/>
    <property type="match status" value="3"/>
</dbReference>
<feature type="domain" description="HTH myb-type" evidence="9">
    <location>
        <begin position="199"/>
        <end position="250"/>
    </location>
</feature>
<dbReference type="Pfam" id="PF00249">
    <property type="entry name" value="Myb_DNA-binding"/>
    <property type="match status" value="1"/>
</dbReference>
<dbReference type="PANTHER" id="PTHR45614">
    <property type="entry name" value="MYB PROTEIN-RELATED"/>
    <property type="match status" value="1"/>
</dbReference>
<dbReference type="OrthoDB" id="2143914at2759"/>
<evidence type="ECO:0000256" key="3">
    <source>
        <dbReference type="ARBA" id="ARBA00023015"/>
    </source>
</evidence>
<comment type="subcellular location">
    <subcellularLocation>
        <location evidence="1">Nucleus</location>
    </subcellularLocation>
</comment>
<feature type="domain" description="Myb-like" evidence="8">
    <location>
        <begin position="303"/>
        <end position="353"/>
    </location>
</feature>
<feature type="region of interest" description="Disordered" evidence="7">
    <location>
        <begin position="424"/>
        <end position="450"/>
    </location>
</feature>
<comment type="caution">
    <text evidence="10">The sequence shown here is derived from an EMBL/GenBank/DDBJ whole genome shotgun (WGS) entry which is preliminary data.</text>
</comment>
<keyword evidence="3" id="KW-0805">Transcription regulation</keyword>
<proteinExistence type="predicted"/>
<feature type="domain" description="HTH myb-type" evidence="9">
    <location>
        <begin position="307"/>
        <end position="357"/>
    </location>
</feature>
<reference evidence="10 11" key="1">
    <citation type="journal article" date="2015" name="Sci. Rep.">
        <title>Genome of the facultative scuticociliatosis pathogen Pseudocohnilembus persalinus provides insight into its virulence through horizontal gene transfer.</title>
        <authorList>
            <person name="Xiong J."/>
            <person name="Wang G."/>
            <person name="Cheng J."/>
            <person name="Tian M."/>
            <person name="Pan X."/>
            <person name="Warren A."/>
            <person name="Jiang C."/>
            <person name="Yuan D."/>
            <person name="Miao W."/>
        </authorList>
    </citation>
    <scope>NUCLEOTIDE SEQUENCE [LARGE SCALE GENOMIC DNA]</scope>
    <source>
        <strain evidence="10">36N120E</strain>
    </source>
</reference>
<keyword evidence="4 10" id="KW-0238">DNA-binding</keyword>
<dbReference type="EMBL" id="LDAU01000005">
    <property type="protein sequence ID" value="KRX11184.1"/>
    <property type="molecule type" value="Genomic_DNA"/>
</dbReference>
<name>A0A0V0R9Y9_PSEPJ</name>
<dbReference type="SMART" id="SM00717">
    <property type="entry name" value="SANT"/>
    <property type="match status" value="3"/>
</dbReference>
<gene>
    <name evidence="10" type="ORF">PPERSA_10116</name>
</gene>
<keyword evidence="10" id="KW-0371">Homeobox</keyword>
<dbReference type="SUPFAM" id="SSF46689">
    <property type="entry name" value="Homeodomain-like"/>
    <property type="match status" value="2"/>
</dbReference>
<evidence type="ECO:0000256" key="1">
    <source>
        <dbReference type="ARBA" id="ARBA00004123"/>
    </source>
</evidence>
<dbReference type="InterPro" id="IPR001005">
    <property type="entry name" value="SANT/Myb"/>
</dbReference>
<keyword evidence="11" id="KW-1185">Reference proteome</keyword>
<dbReference type="GO" id="GO:0005634">
    <property type="term" value="C:nucleus"/>
    <property type="evidence" value="ECO:0007669"/>
    <property type="project" value="UniProtKB-SubCell"/>
</dbReference>
<feature type="compositionally biased region" description="Basic and acidic residues" evidence="7">
    <location>
        <begin position="525"/>
        <end position="550"/>
    </location>
</feature>
<organism evidence="10 11">
    <name type="scientific">Pseudocohnilembus persalinus</name>
    <name type="common">Ciliate</name>
    <dbReference type="NCBI Taxonomy" id="266149"/>
    <lineage>
        <taxon>Eukaryota</taxon>
        <taxon>Sar</taxon>
        <taxon>Alveolata</taxon>
        <taxon>Ciliophora</taxon>
        <taxon>Intramacronucleata</taxon>
        <taxon>Oligohymenophorea</taxon>
        <taxon>Scuticociliatia</taxon>
        <taxon>Philasterida</taxon>
        <taxon>Pseudocohnilembidae</taxon>
        <taxon>Pseudocohnilembus</taxon>
    </lineage>
</organism>
<feature type="region of interest" description="Disordered" evidence="7">
    <location>
        <begin position="562"/>
        <end position="582"/>
    </location>
</feature>
<evidence type="ECO:0000313" key="11">
    <source>
        <dbReference type="Proteomes" id="UP000054937"/>
    </source>
</evidence>
<evidence type="ECO:0000256" key="7">
    <source>
        <dbReference type="SAM" id="MobiDB-lite"/>
    </source>
</evidence>
<feature type="domain" description="HTH myb-type" evidence="9">
    <location>
        <begin position="251"/>
        <end position="306"/>
    </location>
</feature>
<dbReference type="AlphaFoldDB" id="A0A0V0R9Y9"/>
<feature type="domain" description="Myb-like" evidence="8">
    <location>
        <begin position="251"/>
        <end position="302"/>
    </location>
</feature>
<evidence type="ECO:0000259" key="8">
    <source>
        <dbReference type="PROSITE" id="PS50090"/>
    </source>
</evidence>
<keyword evidence="6" id="KW-0539">Nucleus</keyword>
<evidence type="ECO:0000256" key="6">
    <source>
        <dbReference type="ARBA" id="ARBA00023242"/>
    </source>
</evidence>
<evidence type="ECO:0000256" key="2">
    <source>
        <dbReference type="ARBA" id="ARBA00022737"/>
    </source>
</evidence>
<evidence type="ECO:0000313" key="10">
    <source>
        <dbReference type="EMBL" id="KRX11184.1"/>
    </source>
</evidence>
<protein>
    <submittedName>
        <fullName evidence="10">Homeodomain protein</fullName>
    </submittedName>
</protein>
<accession>A0A0V0R9Y9</accession>
<feature type="region of interest" description="Disordered" evidence="7">
    <location>
        <begin position="761"/>
        <end position="789"/>
    </location>
</feature>